<gene>
    <name evidence="3" type="ORF">KI387_006028</name>
</gene>
<dbReference type="PANTHER" id="PTHR31860">
    <property type="entry name" value="HEAT-INDUCIBLE TRANSCRIPTION REPRESSOR (DUF639)-RELATED"/>
    <property type="match status" value="1"/>
</dbReference>
<proteinExistence type="predicted"/>
<evidence type="ECO:0000313" key="4">
    <source>
        <dbReference type="Proteomes" id="UP000824469"/>
    </source>
</evidence>
<reference evidence="3 4" key="1">
    <citation type="journal article" date="2021" name="Nat. Plants">
        <title>The Taxus genome provides insights into paclitaxel biosynthesis.</title>
        <authorList>
            <person name="Xiong X."/>
            <person name="Gou J."/>
            <person name="Liao Q."/>
            <person name="Li Y."/>
            <person name="Zhou Q."/>
            <person name="Bi G."/>
            <person name="Li C."/>
            <person name="Du R."/>
            <person name="Wang X."/>
            <person name="Sun T."/>
            <person name="Guo L."/>
            <person name="Liang H."/>
            <person name="Lu P."/>
            <person name="Wu Y."/>
            <person name="Zhang Z."/>
            <person name="Ro D.K."/>
            <person name="Shang Y."/>
            <person name="Huang S."/>
            <person name="Yan J."/>
        </authorList>
    </citation>
    <scope>NUCLEOTIDE SEQUENCE [LARGE SCALE GENOMIC DNA]</scope>
    <source>
        <strain evidence="3">Ta-2019</strain>
    </source>
</reference>
<dbReference type="PANTHER" id="PTHR31860:SF3">
    <property type="entry name" value="PROTEIN, PUTATIVE (DUF639)-RELATED"/>
    <property type="match status" value="1"/>
</dbReference>
<dbReference type="AlphaFoldDB" id="A0AA38LKJ3"/>
<evidence type="ECO:0000256" key="1">
    <source>
        <dbReference type="SAM" id="MobiDB-lite"/>
    </source>
</evidence>
<comment type="caution">
    <text evidence="3">The sequence shown here is derived from an EMBL/GenBank/DDBJ whole genome shotgun (WGS) entry which is preliminary data.</text>
</comment>
<dbReference type="InterPro" id="IPR006927">
    <property type="entry name" value="DUF639"/>
</dbReference>
<name>A0AA38LKJ3_TAXCH</name>
<dbReference type="Pfam" id="PF04842">
    <property type="entry name" value="DUF639"/>
    <property type="match status" value="1"/>
</dbReference>
<organism evidence="3 4">
    <name type="scientific">Taxus chinensis</name>
    <name type="common">Chinese yew</name>
    <name type="synonym">Taxus wallichiana var. chinensis</name>
    <dbReference type="NCBI Taxonomy" id="29808"/>
    <lineage>
        <taxon>Eukaryota</taxon>
        <taxon>Viridiplantae</taxon>
        <taxon>Streptophyta</taxon>
        <taxon>Embryophyta</taxon>
        <taxon>Tracheophyta</taxon>
        <taxon>Spermatophyta</taxon>
        <taxon>Pinopsida</taxon>
        <taxon>Pinidae</taxon>
        <taxon>Conifers II</taxon>
        <taxon>Cupressales</taxon>
        <taxon>Taxaceae</taxon>
        <taxon>Taxus</taxon>
    </lineage>
</organism>
<evidence type="ECO:0000313" key="3">
    <source>
        <dbReference type="EMBL" id="KAH9325850.1"/>
    </source>
</evidence>
<feature type="transmembrane region" description="Helical" evidence="2">
    <location>
        <begin position="90"/>
        <end position="115"/>
    </location>
</feature>
<dbReference type="Proteomes" id="UP000824469">
    <property type="component" value="Unassembled WGS sequence"/>
</dbReference>
<keyword evidence="2" id="KW-0812">Transmembrane</keyword>
<dbReference type="OMA" id="PHANEQR"/>
<evidence type="ECO:0000256" key="2">
    <source>
        <dbReference type="SAM" id="Phobius"/>
    </source>
</evidence>
<feature type="transmembrane region" description="Helical" evidence="2">
    <location>
        <begin position="6"/>
        <end position="24"/>
    </location>
</feature>
<keyword evidence="2" id="KW-1133">Transmembrane helix</keyword>
<accession>A0AA38LKJ3</accession>
<protein>
    <submittedName>
        <fullName evidence="3">Uncharacterized protein</fullName>
    </submittedName>
</protein>
<feature type="region of interest" description="Disordered" evidence="1">
    <location>
        <begin position="154"/>
        <end position="181"/>
    </location>
</feature>
<keyword evidence="2" id="KW-0472">Membrane</keyword>
<feature type="non-terminal residue" evidence="3">
    <location>
        <position position="181"/>
    </location>
</feature>
<dbReference type="EMBL" id="JAHRHJ020000002">
    <property type="protein sequence ID" value="KAH9325850.1"/>
    <property type="molecule type" value="Genomic_DNA"/>
</dbReference>
<keyword evidence="4" id="KW-1185">Reference proteome</keyword>
<sequence>NWIVYIFPFLSIVGATTMLVLKSLKAQGRLGRNFGKVTIQAQPPSNTIQKIVALKEALAEMEQILQNINVALLKLRTIFVSGQTQVTDEIAFSLLVIAAVMIIFPFKYVCAFLVLDLFTRELNLRQKTVLQFVVFVKNRWAIIPAAPVVVLPSESSDMPNTVKDDSDIDQGMDSAGENHID</sequence>